<dbReference type="PANTHER" id="PTHR42718:SF46">
    <property type="entry name" value="BLR6921 PROTEIN"/>
    <property type="match status" value="1"/>
</dbReference>
<evidence type="ECO:0000256" key="4">
    <source>
        <dbReference type="ARBA" id="ARBA00022692"/>
    </source>
</evidence>
<sequence length="486" mass="50667">MPPAPTTSVAPALAKRWWILATLGIVQLMIILDITVVNIALPGAQADLGFSNADRQWVITGYALPFGSLLLLGGRVSDMIGRKTVFIVGLVGFGIASAIGGAAANFPTLVAARVGQGVLAAVLAPAALALLTVTFTDPHERARAFGIFGAIVGIAAAIGLLIGGSLTQWASWRWAMYINLFFAGAALIGGVLLLPRSGRLRPTLDLPGACTATAALFSLVYGFSYADTHGWLDPITISLLAIGLVLALVFMVLQIRVTEPLLPLRILFNRTRGASYVGIFVIAAASFASYLLLTYYMQLILGYSPLKTGFAFLPMAIALSIAAMTVPAVLIPRIGAKLTVASGFVLTATGLMLLTRIALGSSYDMHILPGTVLLGMGFGVAVATAYQGSTSGIDIDDAGVASATLTTMQQVGGSIGTALLNTIAAAARFVRGKIPEPTVFAQAQVEGFVTAFWWVIGMLLVTGLVLAILLPNKLIENSDQPIAPML</sequence>
<dbReference type="InterPro" id="IPR036259">
    <property type="entry name" value="MFS_trans_sf"/>
</dbReference>
<evidence type="ECO:0000256" key="7">
    <source>
        <dbReference type="SAM" id="Phobius"/>
    </source>
</evidence>
<feature type="transmembrane region" description="Helical" evidence="7">
    <location>
        <begin position="110"/>
        <end position="132"/>
    </location>
</feature>
<evidence type="ECO:0000313" key="10">
    <source>
        <dbReference type="Proteomes" id="UP000221961"/>
    </source>
</evidence>
<evidence type="ECO:0000259" key="8">
    <source>
        <dbReference type="PROSITE" id="PS50850"/>
    </source>
</evidence>
<feature type="transmembrane region" description="Helical" evidence="7">
    <location>
        <begin position="309"/>
        <end position="331"/>
    </location>
</feature>
<evidence type="ECO:0000256" key="5">
    <source>
        <dbReference type="ARBA" id="ARBA00022989"/>
    </source>
</evidence>
<dbReference type="CDD" id="cd17321">
    <property type="entry name" value="MFS_MMR_MDR_like"/>
    <property type="match status" value="1"/>
</dbReference>
<dbReference type="InterPro" id="IPR011701">
    <property type="entry name" value="MFS"/>
</dbReference>
<evidence type="ECO:0000313" key="9">
    <source>
        <dbReference type="EMBL" id="ATL69209.1"/>
    </source>
</evidence>
<accession>A0A291RPK3</accession>
<feature type="transmembrane region" description="Helical" evidence="7">
    <location>
        <begin position="174"/>
        <end position="194"/>
    </location>
</feature>
<evidence type="ECO:0000256" key="1">
    <source>
        <dbReference type="ARBA" id="ARBA00004651"/>
    </source>
</evidence>
<dbReference type="InterPro" id="IPR005829">
    <property type="entry name" value="Sugar_transporter_CS"/>
</dbReference>
<dbReference type="SUPFAM" id="SSF103473">
    <property type="entry name" value="MFS general substrate transporter"/>
    <property type="match status" value="1"/>
</dbReference>
<keyword evidence="6 7" id="KW-0472">Membrane</keyword>
<dbReference type="PANTHER" id="PTHR42718">
    <property type="entry name" value="MAJOR FACILITATOR SUPERFAMILY MULTIDRUG TRANSPORTER MFSC"/>
    <property type="match status" value="1"/>
</dbReference>
<evidence type="ECO:0000256" key="2">
    <source>
        <dbReference type="ARBA" id="ARBA00022448"/>
    </source>
</evidence>
<dbReference type="GO" id="GO:0005886">
    <property type="term" value="C:plasma membrane"/>
    <property type="evidence" value="ECO:0007669"/>
    <property type="project" value="UniProtKB-SubCell"/>
</dbReference>
<protein>
    <submittedName>
        <fullName evidence="9">MFS transporter</fullName>
    </submittedName>
</protein>
<dbReference type="GO" id="GO:0022857">
    <property type="term" value="F:transmembrane transporter activity"/>
    <property type="evidence" value="ECO:0007669"/>
    <property type="project" value="InterPro"/>
</dbReference>
<dbReference type="Gene3D" id="1.20.1720.10">
    <property type="entry name" value="Multidrug resistance protein D"/>
    <property type="match status" value="1"/>
</dbReference>
<keyword evidence="5 7" id="KW-1133">Transmembrane helix</keyword>
<feature type="transmembrane region" description="Helical" evidence="7">
    <location>
        <begin position="451"/>
        <end position="470"/>
    </location>
</feature>
<comment type="subcellular location">
    <subcellularLocation>
        <location evidence="1">Cell membrane</location>
        <topology evidence="1">Multi-pass membrane protein</topology>
    </subcellularLocation>
</comment>
<dbReference type="KEGG" id="ntp:CRH09_26565"/>
<dbReference type="AlphaFoldDB" id="A0A291RPK3"/>
<reference evidence="9 10" key="1">
    <citation type="submission" date="2017-10" db="EMBL/GenBank/DDBJ databases">
        <title>Comparative genomics between pathogenic Norcardia.</title>
        <authorList>
            <person name="Zeng L."/>
        </authorList>
    </citation>
    <scope>NUCLEOTIDE SEQUENCE [LARGE SCALE GENOMIC DNA]</scope>
    <source>
        <strain evidence="9 10">NC_YFY_NT001</strain>
    </source>
</reference>
<dbReference type="Proteomes" id="UP000221961">
    <property type="component" value="Chromosome"/>
</dbReference>
<feature type="transmembrane region" description="Helical" evidence="7">
    <location>
        <begin position="85"/>
        <end position="104"/>
    </location>
</feature>
<evidence type="ECO:0000256" key="6">
    <source>
        <dbReference type="ARBA" id="ARBA00023136"/>
    </source>
</evidence>
<dbReference type="EMBL" id="CP023778">
    <property type="protein sequence ID" value="ATL69209.1"/>
    <property type="molecule type" value="Genomic_DNA"/>
</dbReference>
<feature type="transmembrane region" description="Helical" evidence="7">
    <location>
        <begin position="56"/>
        <end position="73"/>
    </location>
</feature>
<dbReference type="Pfam" id="PF07690">
    <property type="entry name" value="MFS_1"/>
    <property type="match status" value="1"/>
</dbReference>
<name>A0A291RPK3_9NOCA</name>
<feature type="transmembrane region" description="Helical" evidence="7">
    <location>
        <begin position="274"/>
        <end position="297"/>
    </location>
</feature>
<dbReference type="InterPro" id="IPR020846">
    <property type="entry name" value="MFS_dom"/>
</dbReference>
<keyword evidence="2" id="KW-0813">Transport</keyword>
<dbReference type="PROSITE" id="PS00216">
    <property type="entry name" value="SUGAR_TRANSPORT_1"/>
    <property type="match status" value="1"/>
</dbReference>
<keyword evidence="4 7" id="KW-0812">Transmembrane</keyword>
<feature type="transmembrane region" description="Helical" evidence="7">
    <location>
        <begin position="17"/>
        <end position="41"/>
    </location>
</feature>
<dbReference type="PROSITE" id="PS50850">
    <property type="entry name" value="MFS"/>
    <property type="match status" value="1"/>
</dbReference>
<dbReference type="Gene3D" id="1.20.1250.20">
    <property type="entry name" value="MFS general substrate transporter like domains"/>
    <property type="match status" value="1"/>
</dbReference>
<feature type="transmembrane region" description="Helical" evidence="7">
    <location>
        <begin position="365"/>
        <end position="386"/>
    </location>
</feature>
<keyword evidence="3" id="KW-1003">Cell membrane</keyword>
<feature type="transmembrane region" description="Helical" evidence="7">
    <location>
        <begin position="206"/>
        <end position="223"/>
    </location>
</feature>
<gene>
    <name evidence="9" type="ORF">CRH09_26565</name>
</gene>
<proteinExistence type="predicted"/>
<feature type="transmembrane region" description="Helical" evidence="7">
    <location>
        <begin position="338"/>
        <end position="359"/>
    </location>
</feature>
<feature type="transmembrane region" description="Helical" evidence="7">
    <location>
        <begin position="235"/>
        <end position="253"/>
    </location>
</feature>
<evidence type="ECO:0000256" key="3">
    <source>
        <dbReference type="ARBA" id="ARBA00022475"/>
    </source>
</evidence>
<feature type="transmembrane region" description="Helical" evidence="7">
    <location>
        <begin position="144"/>
        <end position="162"/>
    </location>
</feature>
<organism evidence="9 10">
    <name type="scientific">Nocardia terpenica</name>
    <dbReference type="NCBI Taxonomy" id="455432"/>
    <lineage>
        <taxon>Bacteria</taxon>
        <taxon>Bacillati</taxon>
        <taxon>Actinomycetota</taxon>
        <taxon>Actinomycetes</taxon>
        <taxon>Mycobacteriales</taxon>
        <taxon>Nocardiaceae</taxon>
        <taxon>Nocardia</taxon>
    </lineage>
</organism>
<feature type="domain" description="Major facilitator superfamily (MFS) profile" evidence="8">
    <location>
        <begin position="19"/>
        <end position="475"/>
    </location>
</feature>